<dbReference type="InterPro" id="IPR018313">
    <property type="entry name" value="SBP_3_CS"/>
</dbReference>
<accession>A0A418VIH5</accession>
<evidence type="ECO:0000256" key="4">
    <source>
        <dbReference type="RuleBase" id="RU003744"/>
    </source>
</evidence>
<feature type="chain" id="PRO_5033420108" description="Solute-binding protein family 3/N-terminal domain-containing protein" evidence="5">
    <location>
        <begin position="27"/>
        <end position="258"/>
    </location>
</feature>
<dbReference type="Gene3D" id="3.40.190.10">
    <property type="entry name" value="Periplasmic binding protein-like II"/>
    <property type="match status" value="2"/>
</dbReference>
<comment type="similarity">
    <text evidence="2 4">Belongs to the bacterial solute-binding protein 3 family.</text>
</comment>
<proteinExistence type="inferred from homology"/>
<dbReference type="PANTHER" id="PTHR35936">
    <property type="entry name" value="MEMBRANE-BOUND LYTIC MUREIN TRANSGLYCOSYLASE F"/>
    <property type="match status" value="1"/>
</dbReference>
<dbReference type="AlphaFoldDB" id="A0A418VIH5"/>
<evidence type="ECO:0000313" key="8">
    <source>
        <dbReference type="EMBL" id="RJF75926.1"/>
    </source>
</evidence>
<dbReference type="EMBL" id="QYUJ01000003">
    <property type="protein sequence ID" value="RJF75926.1"/>
    <property type="molecule type" value="Genomic_DNA"/>
</dbReference>
<dbReference type="OrthoDB" id="368476at2"/>
<evidence type="ECO:0000256" key="2">
    <source>
        <dbReference type="ARBA" id="ARBA00010333"/>
    </source>
</evidence>
<keyword evidence="10" id="KW-1185">Reference proteome</keyword>
<dbReference type="PANTHER" id="PTHR35936:SF34">
    <property type="entry name" value="ABC TRANSPORTER EXTRACELLULAR-BINDING PROTEIN YCKB-RELATED"/>
    <property type="match status" value="1"/>
</dbReference>
<comment type="subcellular location">
    <subcellularLocation>
        <location evidence="1">Cell envelope</location>
    </subcellularLocation>
</comment>
<evidence type="ECO:0000256" key="1">
    <source>
        <dbReference type="ARBA" id="ARBA00004196"/>
    </source>
</evidence>
<evidence type="ECO:0000313" key="7">
    <source>
        <dbReference type="EMBL" id="RJF69142.1"/>
    </source>
</evidence>
<dbReference type="CDD" id="cd13530">
    <property type="entry name" value="PBP2_peptides_like"/>
    <property type="match status" value="1"/>
</dbReference>
<dbReference type="Proteomes" id="UP000286287">
    <property type="component" value="Unassembled WGS sequence"/>
</dbReference>
<sequence length="258" mass="28796">MNFPRLSRARFLFGALALLAAGFADARNLTEIRSSKLLVIGINGEIAPFQYTVDRKPMGFEIELMKMVAADLGVEPLYQVYPSFLDMQKALSEDRIDVFIGTLAATSNRDAKFDLTRPYACLAAALFTPEPNIRTHNDLKGKTVGLIKGTVFQNYVEKLPFTMNLKYYDSVAEVIEGLGKKFDATVAWKAQRPFMSKVTKLELQETPTLWSIPVSMMVSNGNTSLRSGLNASITKLRTDPKFIALDSRYFPNDSVICK</sequence>
<gene>
    <name evidence="8" type="ORF">D3875_00405</name>
    <name evidence="9" type="ORF">D3875_00440</name>
    <name evidence="7" type="ORF">D3875_22780</name>
</gene>
<keyword evidence="3 5" id="KW-0732">Signal</keyword>
<reference evidence="8 10" key="1">
    <citation type="submission" date="2018-09" db="EMBL/GenBank/DDBJ databases">
        <authorList>
            <person name="Zhu H."/>
        </authorList>
    </citation>
    <scope>NUCLEOTIDE SEQUENCE [LARGE SCALE GENOMIC DNA]</scope>
    <source>
        <strain evidence="8 10">K2S05-167</strain>
    </source>
</reference>
<organism evidence="8 10">
    <name type="scientific">Deinococcus cavernae</name>
    <dbReference type="NCBI Taxonomy" id="2320857"/>
    <lineage>
        <taxon>Bacteria</taxon>
        <taxon>Thermotogati</taxon>
        <taxon>Deinococcota</taxon>
        <taxon>Deinococci</taxon>
        <taxon>Deinococcales</taxon>
        <taxon>Deinococcaceae</taxon>
        <taxon>Deinococcus</taxon>
    </lineage>
</organism>
<comment type="caution">
    <text evidence="8">The sequence shown here is derived from an EMBL/GenBank/DDBJ whole genome shotgun (WGS) entry which is preliminary data.</text>
</comment>
<dbReference type="SUPFAM" id="SSF53850">
    <property type="entry name" value="Periplasmic binding protein-like II"/>
    <property type="match status" value="1"/>
</dbReference>
<dbReference type="GO" id="GO:0030313">
    <property type="term" value="C:cell envelope"/>
    <property type="evidence" value="ECO:0007669"/>
    <property type="project" value="UniProtKB-SubCell"/>
</dbReference>
<dbReference type="EMBL" id="QYUJ01000003">
    <property type="protein sequence ID" value="RJF75930.1"/>
    <property type="molecule type" value="Genomic_DNA"/>
</dbReference>
<evidence type="ECO:0000256" key="3">
    <source>
        <dbReference type="ARBA" id="ARBA00022729"/>
    </source>
</evidence>
<dbReference type="InterPro" id="IPR001638">
    <property type="entry name" value="Solute-binding_3/MltF_N"/>
</dbReference>
<feature type="signal peptide" evidence="5">
    <location>
        <begin position="1"/>
        <end position="26"/>
    </location>
</feature>
<protein>
    <recommendedName>
        <fullName evidence="6">Solute-binding protein family 3/N-terminal domain-containing protein</fullName>
    </recommendedName>
</protein>
<evidence type="ECO:0000313" key="9">
    <source>
        <dbReference type="EMBL" id="RJF75930.1"/>
    </source>
</evidence>
<evidence type="ECO:0000256" key="5">
    <source>
        <dbReference type="SAM" id="SignalP"/>
    </source>
</evidence>
<dbReference type="Pfam" id="PF00497">
    <property type="entry name" value="SBP_bac_3"/>
    <property type="match status" value="1"/>
</dbReference>
<evidence type="ECO:0000259" key="6">
    <source>
        <dbReference type="SMART" id="SM00062"/>
    </source>
</evidence>
<dbReference type="EMBL" id="QYUJ01000030">
    <property type="protein sequence ID" value="RJF69142.1"/>
    <property type="molecule type" value="Genomic_DNA"/>
</dbReference>
<dbReference type="RefSeq" id="WP_119759942.1">
    <property type="nucleotide sequence ID" value="NZ_QYUJ01000003.1"/>
</dbReference>
<feature type="domain" description="Solute-binding protein family 3/N-terminal" evidence="6">
    <location>
        <begin position="37"/>
        <end position="253"/>
    </location>
</feature>
<name>A0A418VIH5_9DEIO</name>
<dbReference type="PROSITE" id="PS01039">
    <property type="entry name" value="SBP_BACTERIAL_3"/>
    <property type="match status" value="1"/>
</dbReference>
<evidence type="ECO:0000313" key="10">
    <source>
        <dbReference type="Proteomes" id="UP000286287"/>
    </source>
</evidence>
<dbReference type="SMART" id="SM00062">
    <property type="entry name" value="PBPb"/>
    <property type="match status" value="1"/>
</dbReference>